<reference evidence="3 4" key="1">
    <citation type="journal article" date="2011" name="J. Bacteriol.">
        <title>Genome sequence of the halotolerant marine bacterium Myxococcus fulvus HW-1.</title>
        <authorList>
            <person name="Li Z.F."/>
            <person name="Li X."/>
            <person name="Liu H."/>
            <person name="Liu X."/>
            <person name="Han K."/>
            <person name="Wu Z.H."/>
            <person name="Hu W."/>
            <person name="Li F.F."/>
            <person name="Li Y.Z."/>
        </authorList>
    </citation>
    <scope>NUCLEOTIDE SEQUENCE [LARGE SCALE GENOMIC DNA]</scope>
    <source>
        <strain evidence="4">ATCC BAA-855 / HW-1</strain>
    </source>
</reference>
<dbReference type="InterPro" id="IPR015943">
    <property type="entry name" value="WD40/YVTN_repeat-like_dom_sf"/>
</dbReference>
<dbReference type="eggNOG" id="COG1520">
    <property type="taxonomic scope" value="Bacteria"/>
</dbReference>
<gene>
    <name evidence="3" type="ordered locus">LILAB_28940</name>
</gene>
<evidence type="ECO:0000259" key="2">
    <source>
        <dbReference type="Pfam" id="PF13360"/>
    </source>
</evidence>
<evidence type="ECO:0000256" key="1">
    <source>
        <dbReference type="SAM" id="MobiDB-lite"/>
    </source>
</evidence>
<name>F8CKB3_MYXFH</name>
<evidence type="ECO:0000313" key="3">
    <source>
        <dbReference type="EMBL" id="AEI67669.1"/>
    </source>
</evidence>
<feature type="compositionally biased region" description="Basic and acidic residues" evidence="1">
    <location>
        <begin position="103"/>
        <end position="113"/>
    </location>
</feature>
<feature type="region of interest" description="Disordered" evidence="1">
    <location>
        <begin position="93"/>
        <end position="113"/>
    </location>
</feature>
<dbReference type="Proteomes" id="UP000000488">
    <property type="component" value="Chromosome"/>
</dbReference>
<dbReference type="KEGG" id="mfu:LILAB_28940"/>
<dbReference type="EMBL" id="CP002830">
    <property type="protein sequence ID" value="AEI67669.1"/>
    <property type="molecule type" value="Genomic_DNA"/>
</dbReference>
<dbReference type="AlphaFoldDB" id="F8CKB3"/>
<organism evidence="3 4">
    <name type="scientific">Myxococcus fulvus (strain ATCC BAA-855 / HW-1)</name>
    <dbReference type="NCBI Taxonomy" id="483219"/>
    <lineage>
        <taxon>Bacteria</taxon>
        <taxon>Pseudomonadati</taxon>
        <taxon>Myxococcota</taxon>
        <taxon>Myxococcia</taxon>
        <taxon>Myxococcales</taxon>
        <taxon>Cystobacterineae</taxon>
        <taxon>Myxococcaceae</taxon>
        <taxon>Myxococcus</taxon>
    </lineage>
</organism>
<dbReference type="InterPro" id="IPR002372">
    <property type="entry name" value="PQQ_rpt_dom"/>
</dbReference>
<feature type="domain" description="Pyrrolo-quinoline quinone repeat" evidence="2">
    <location>
        <begin position="425"/>
        <end position="570"/>
    </location>
</feature>
<accession>F8CKB3</accession>
<dbReference type="Gene3D" id="2.130.10.10">
    <property type="entry name" value="YVTN repeat-like/Quinoprotein amine dehydrogenase"/>
    <property type="match status" value="1"/>
</dbReference>
<protein>
    <recommendedName>
        <fullName evidence="2">Pyrrolo-quinoline quinone repeat domain-containing protein</fullName>
    </recommendedName>
</protein>
<dbReference type="PANTHER" id="PTHR34512">
    <property type="entry name" value="CELL SURFACE PROTEIN"/>
    <property type="match status" value="1"/>
</dbReference>
<dbReference type="HOGENOM" id="CLU_022008_0_0_7"/>
<dbReference type="PANTHER" id="PTHR34512:SF30">
    <property type="entry name" value="OUTER MEMBRANE PROTEIN ASSEMBLY FACTOR BAMB"/>
    <property type="match status" value="1"/>
</dbReference>
<dbReference type="SUPFAM" id="SSF50998">
    <property type="entry name" value="Quinoprotein alcohol dehydrogenase-like"/>
    <property type="match status" value="1"/>
</dbReference>
<dbReference type="STRING" id="483219.LILAB_28940"/>
<proteinExistence type="predicted"/>
<dbReference type="InterPro" id="IPR011047">
    <property type="entry name" value="Quinoprotein_ADH-like_sf"/>
</dbReference>
<evidence type="ECO:0000313" key="4">
    <source>
        <dbReference type="Proteomes" id="UP000000488"/>
    </source>
</evidence>
<dbReference type="Pfam" id="PF13360">
    <property type="entry name" value="PQQ_2"/>
    <property type="match status" value="1"/>
</dbReference>
<sequence>MRSVAALAGGRQKLAQVSLPEAHLELVLRRMGPEVELLVANLSRPARLMRPPVRVELEELVEAVREAGERFLADVTRAGPKALATSLGQALKEPLKSLKRPARPPDEVPARPATRRLEPAEVPGFGFELRDAGLPTGAGRGAARGTAGLLAPLLAGGEVWLSLPGRPDAWRVPGPPFLTALELSRLAVELARAVELGERRFELAPAGAKPPLLLDLKTGQARAGRTGAPFPLPGSVLAAALFHLGESLAAAFAEADRALVGNPYRVELAERCREGLSHLRGPVQPPEAQGAAREKKARAKGQGTSRPLKVPGRLRRLRFEKLWEKRGLPDAEEARLLLGRHGPVYCAPQLTSAFSRKDGALLWKRAAALGVAASADGHAVAADIARVYGFTGRGSGARWLHDHDGIPLGPLLLRKDGLLLTLSEDRTVVAFAEATGREVWRLAPPRTQRSWLATQGHRALVGTDSGYLYGLDLEDGQVRYRMRAPMPFHGAPVAWGKRFLAMLGRGSHWALLLADAHTGEAVWTYEPDLSHLSAPLPVGSRVFIAGEREREGVLLCLDAKGRRLWERPLNLGPGPYALAPLPRAVVVTSASGAATRVAASGTVDWRVGAAGEPLIGALPAHTARDVTLVPGERVRAVDPRGGQVLAEVQAGVGLVALQADVRLNLYFLDDAGTLSAYRLGSHFTVVE</sequence>
<feature type="region of interest" description="Disordered" evidence="1">
    <location>
        <begin position="278"/>
        <end position="307"/>
    </location>
</feature>